<gene>
    <name evidence="1" type="ORF">IGU_06868</name>
</gene>
<accession>A0A9W5QA11</accession>
<dbReference type="AlphaFoldDB" id="A0A9W5QA11"/>
<protein>
    <submittedName>
        <fullName evidence="1">Uncharacterized protein</fullName>
    </submittedName>
</protein>
<evidence type="ECO:0000313" key="2">
    <source>
        <dbReference type="Proteomes" id="UP000013989"/>
    </source>
</evidence>
<reference evidence="1 2" key="1">
    <citation type="submission" date="2012-12" db="EMBL/GenBank/DDBJ databases">
        <title>The Genome Sequence of Bacillus cereus ISP2954.</title>
        <authorList>
            <consortium name="The Broad Institute Genome Sequencing Platform"/>
            <consortium name="The Broad Institute Genome Sequencing Center for Infectious Disease"/>
            <person name="Feldgarden M."/>
            <person name="Van der Auwera G.A."/>
            <person name="Mahillon J."/>
            <person name="Duprez V."/>
            <person name="Timmery S."/>
            <person name="Mattelet C."/>
            <person name="Dierick K."/>
            <person name="Sun M."/>
            <person name="Yu Z."/>
            <person name="Zhu L."/>
            <person name="Hu X."/>
            <person name="Shank E.B."/>
            <person name="Swiecicka I."/>
            <person name="Hansen B.M."/>
            <person name="Andrup L."/>
            <person name="Walker B."/>
            <person name="Young S.K."/>
            <person name="Zeng Q."/>
            <person name="Gargeya S."/>
            <person name="Fitzgerald M."/>
            <person name="Haas B."/>
            <person name="Abouelleil A."/>
            <person name="Alvarado L."/>
            <person name="Arachchi H.M."/>
            <person name="Berlin A.M."/>
            <person name="Chapman S.B."/>
            <person name="Dewar J."/>
            <person name="Goldberg J."/>
            <person name="Griggs A."/>
            <person name="Gujja S."/>
            <person name="Hansen M."/>
            <person name="Howarth C."/>
            <person name="Imamovic A."/>
            <person name="Larimer J."/>
            <person name="McCowan C."/>
            <person name="Murphy C."/>
            <person name="Neiman D."/>
            <person name="Pearson M."/>
            <person name="Priest M."/>
            <person name="Roberts A."/>
            <person name="Saif S."/>
            <person name="Shea T."/>
            <person name="Sisk P."/>
            <person name="Sykes S."/>
            <person name="Wortman J."/>
            <person name="Nusbaum C."/>
            <person name="Birren B."/>
        </authorList>
    </citation>
    <scope>NUCLEOTIDE SEQUENCE [LARGE SCALE GENOMIC DNA]</scope>
    <source>
        <strain evidence="1 2">ISP2954</strain>
    </source>
</reference>
<dbReference type="Proteomes" id="UP000013989">
    <property type="component" value="Unassembled WGS sequence"/>
</dbReference>
<organism evidence="1 2">
    <name type="scientific">Bacillus cereus ISP2954</name>
    <dbReference type="NCBI Taxonomy" id="1053215"/>
    <lineage>
        <taxon>Bacteria</taxon>
        <taxon>Bacillati</taxon>
        <taxon>Bacillota</taxon>
        <taxon>Bacilli</taxon>
        <taxon>Bacillales</taxon>
        <taxon>Bacillaceae</taxon>
        <taxon>Bacillus</taxon>
        <taxon>Bacillus cereus group</taxon>
    </lineage>
</organism>
<name>A0A9W5QA11_BACCE</name>
<evidence type="ECO:0000313" key="1">
    <source>
        <dbReference type="EMBL" id="EOP50969.1"/>
    </source>
</evidence>
<proteinExistence type="predicted"/>
<comment type="caution">
    <text evidence="1">The sequence shown here is derived from an EMBL/GenBank/DDBJ whole genome shotgun (WGS) entry which is preliminary data.</text>
</comment>
<dbReference type="EMBL" id="AHEJ01000123">
    <property type="protein sequence ID" value="EOP50969.1"/>
    <property type="molecule type" value="Genomic_DNA"/>
</dbReference>
<sequence>MAKIYPYIQYKQKIICKDCGCINEKIINYNPRKHNYFLCCPECEGSDTIVSYSKREREKH</sequence>